<dbReference type="KEGG" id="mgor:H0P51_19185"/>
<dbReference type="Proteomes" id="UP000510682">
    <property type="component" value="Chromosome"/>
</dbReference>
<keyword evidence="2" id="KW-1185">Reference proteome</keyword>
<evidence type="ECO:0000313" key="2">
    <source>
        <dbReference type="Proteomes" id="UP000510682"/>
    </source>
</evidence>
<dbReference type="AlphaFoldDB" id="A0A7D6E2V3"/>
<organism evidence="1 2">
    <name type="scientific">Mycobacterium vicinigordonae</name>
    <dbReference type="NCBI Taxonomy" id="1719132"/>
    <lineage>
        <taxon>Bacteria</taxon>
        <taxon>Bacillati</taxon>
        <taxon>Actinomycetota</taxon>
        <taxon>Actinomycetes</taxon>
        <taxon>Mycobacteriales</taxon>
        <taxon>Mycobacteriaceae</taxon>
        <taxon>Mycobacterium</taxon>
    </lineage>
</organism>
<evidence type="ECO:0000313" key="1">
    <source>
        <dbReference type="EMBL" id="QLL10348.1"/>
    </source>
</evidence>
<protein>
    <submittedName>
        <fullName evidence="1">Uncharacterized protein</fullName>
    </submittedName>
</protein>
<proteinExistence type="predicted"/>
<reference evidence="1" key="2">
    <citation type="submission" date="2020-07" db="EMBL/GenBank/DDBJ databases">
        <authorList>
            <person name="Yu X."/>
        </authorList>
    </citation>
    <scope>NUCLEOTIDE SEQUENCE [LARGE SCALE GENOMIC DNA]</scope>
    <source>
        <strain evidence="1">24T</strain>
    </source>
</reference>
<sequence length="260" mass="28401">MLSGARLTGYPAKWLDNAARRAVPPAVIVEIAGVCGLGIEALHLLGGFEEVNDARGKSFFLLPSGTGGDDARCAALLTYILNAGTDYGRADVGVVRDFRETPYSAAEVRRIMDRQRANTWSYARDVRFVDRNGGRLASTPNGILMGLGGSWVQRLFSQRGGTTWGDIFMVNCAAGDDPARLLREIITSRRIWHSESGGEAVAGVNLDGLLHHEERHSAQWAALGYSGMLRAYGWELLRELAVRKVNRLEEDAGLHDGGYR</sequence>
<reference evidence="1" key="1">
    <citation type="submission" date="2020-07" db="EMBL/GenBank/DDBJ databases">
        <title>Description of Mycobacterium gordonae subsp. intergordonae subsp.nov. and Mycobacterium gordonae subsp. gordonae subsp. nov.</title>
        <authorList>
            <person name="Huang H."/>
        </authorList>
    </citation>
    <scope>NUCLEOTIDE SEQUENCE [LARGE SCALE GENOMIC DNA]</scope>
    <source>
        <strain evidence="1">24T</strain>
    </source>
</reference>
<dbReference type="EMBL" id="CP059165">
    <property type="protein sequence ID" value="QLL10348.1"/>
    <property type="molecule type" value="Genomic_DNA"/>
</dbReference>
<accession>A0A7D6E2V3</accession>
<dbReference type="RefSeq" id="WP_180919091.1">
    <property type="nucleotide sequence ID" value="NZ_CP059165.1"/>
</dbReference>
<gene>
    <name evidence="1" type="ORF">H0P51_19185</name>
</gene>
<name>A0A7D6E2V3_9MYCO</name>